<organism evidence="1">
    <name type="scientific">Anguilla anguilla</name>
    <name type="common">European freshwater eel</name>
    <name type="synonym">Muraena anguilla</name>
    <dbReference type="NCBI Taxonomy" id="7936"/>
    <lineage>
        <taxon>Eukaryota</taxon>
        <taxon>Metazoa</taxon>
        <taxon>Chordata</taxon>
        <taxon>Craniata</taxon>
        <taxon>Vertebrata</taxon>
        <taxon>Euteleostomi</taxon>
        <taxon>Actinopterygii</taxon>
        <taxon>Neopterygii</taxon>
        <taxon>Teleostei</taxon>
        <taxon>Anguilliformes</taxon>
        <taxon>Anguillidae</taxon>
        <taxon>Anguilla</taxon>
    </lineage>
</organism>
<name>A0A0E9T8K6_ANGAN</name>
<reference evidence="1" key="2">
    <citation type="journal article" date="2015" name="Fish Shellfish Immunol.">
        <title>Early steps in the European eel (Anguilla anguilla)-Vibrio vulnificus interaction in the gills: Role of the RtxA13 toxin.</title>
        <authorList>
            <person name="Callol A."/>
            <person name="Pajuelo D."/>
            <person name="Ebbesson L."/>
            <person name="Teles M."/>
            <person name="MacKenzie S."/>
            <person name="Amaro C."/>
        </authorList>
    </citation>
    <scope>NUCLEOTIDE SEQUENCE</scope>
</reference>
<sequence>MSRFWRQNMLI</sequence>
<proteinExistence type="predicted"/>
<reference evidence="1" key="1">
    <citation type="submission" date="2014-11" db="EMBL/GenBank/DDBJ databases">
        <authorList>
            <person name="Amaro Gonzalez C."/>
        </authorList>
    </citation>
    <scope>NUCLEOTIDE SEQUENCE</scope>
</reference>
<dbReference type="EMBL" id="GBXM01058616">
    <property type="protein sequence ID" value="JAH49961.1"/>
    <property type="molecule type" value="Transcribed_RNA"/>
</dbReference>
<accession>A0A0E9T8K6</accession>
<protein>
    <submittedName>
        <fullName evidence="1">Uncharacterized protein</fullName>
    </submittedName>
</protein>
<evidence type="ECO:0000313" key="1">
    <source>
        <dbReference type="EMBL" id="JAH49961.1"/>
    </source>
</evidence>